<accession>A0A392RRM9</accession>
<reference evidence="1 2" key="1">
    <citation type="journal article" date="2018" name="Front. Plant Sci.">
        <title>Red Clover (Trifolium pratense) and Zigzag Clover (T. medium) - A Picture of Genomic Similarities and Differences.</title>
        <authorList>
            <person name="Dluhosova J."/>
            <person name="Istvanek J."/>
            <person name="Nedelnik J."/>
            <person name="Repkova J."/>
        </authorList>
    </citation>
    <scope>NUCLEOTIDE SEQUENCE [LARGE SCALE GENOMIC DNA]</scope>
    <source>
        <strain evidence="2">cv. 10/8</strain>
        <tissue evidence="1">Leaf</tissue>
    </source>
</reference>
<proteinExistence type="predicted"/>
<evidence type="ECO:0000313" key="2">
    <source>
        <dbReference type="Proteomes" id="UP000265520"/>
    </source>
</evidence>
<organism evidence="1 2">
    <name type="scientific">Trifolium medium</name>
    <dbReference type="NCBI Taxonomy" id="97028"/>
    <lineage>
        <taxon>Eukaryota</taxon>
        <taxon>Viridiplantae</taxon>
        <taxon>Streptophyta</taxon>
        <taxon>Embryophyta</taxon>
        <taxon>Tracheophyta</taxon>
        <taxon>Spermatophyta</taxon>
        <taxon>Magnoliopsida</taxon>
        <taxon>eudicotyledons</taxon>
        <taxon>Gunneridae</taxon>
        <taxon>Pentapetalae</taxon>
        <taxon>rosids</taxon>
        <taxon>fabids</taxon>
        <taxon>Fabales</taxon>
        <taxon>Fabaceae</taxon>
        <taxon>Papilionoideae</taxon>
        <taxon>50 kb inversion clade</taxon>
        <taxon>NPAAA clade</taxon>
        <taxon>Hologalegina</taxon>
        <taxon>IRL clade</taxon>
        <taxon>Trifolieae</taxon>
        <taxon>Trifolium</taxon>
    </lineage>
</organism>
<evidence type="ECO:0000313" key="1">
    <source>
        <dbReference type="EMBL" id="MCI38206.1"/>
    </source>
</evidence>
<dbReference type="Proteomes" id="UP000265520">
    <property type="component" value="Unassembled WGS sequence"/>
</dbReference>
<sequence length="42" mass="4681">MLLHAQQDAPTSGCFTPNHTRFRDGALTRVSVKNGDDLHIFI</sequence>
<keyword evidence="2" id="KW-1185">Reference proteome</keyword>
<protein>
    <submittedName>
        <fullName evidence="1">Uncharacterized protein</fullName>
    </submittedName>
</protein>
<comment type="caution">
    <text evidence="1">The sequence shown here is derived from an EMBL/GenBank/DDBJ whole genome shotgun (WGS) entry which is preliminary data.</text>
</comment>
<feature type="non-terminal residue" evidence="1">
    <location>
        <position position="42"/>
    </location>
</feature>
<dbReference type="EMBL" id="LXQA010253165">
    <property type="protein sequence ID" value="MCI38206.1"/>
    <property type="molecule type" value="Genomic_DNA"/>
</dbReference>
<name>A0A392RRM9_9FABA</name>
<dbReference type="AlphaFoldDB" id="A0A392RRM9"/>